<dbReference type="InterPro" id="IPR018499">
    <property type="entry name" value="Tetraspanin/Peripherin"/>
</dbReference>
<feature type="transmembrane region" description="Helical" evidence="6">
    <location>
        <begin position="94"/>
        <end position="117"/>
    </location>
</feature>
<dbReference type="Proteomes" id="UP001222027">
    <property type="component" value="Unassembled WGS sequence"/>
</dbReference>
<dbReference type="GO" id="GO:0009734">
    <property type="term" value="P:auxin-activated signaling pathway"/>
    <property type="evidence" value="ECO:0007669"/>
    <property type="project" value="InterPro"/>
</dbReference>
<evidence type="ECO:0000313" key="7">
    <source>
        <dbReference type="EMBL" id="KAJ8483671.1"/>
    </source>
</evidence>
<dbReference type="PANTHER" id="PTHR32191">
    <property type="entry name" value="TETRASPANIN-8-RELATED"/>
    <property type="match status" value="1"/>
</dbReference>
<comment type="similarity">
    <text evidence="2">Belongs to the tetraspanin (TM4SF) family.</text>
</comment>
<sequence length="339" mass="38176">MEKTHLGYSLVGPTPVLVTRHDSLLRATGKRSTKEGGHLSSKAEILRTVTPAARRFPLREGTEKSTKQSAISSKRDRWYEANSTDCLRFLQWPLIIIGVAIMVISLMGFAGACYRLAWLLRLYLFAMFFVVAALLGFVVFAFAVTDRGHGQVVMNRAFLEYQLSDYSGWLKDRVSDPGYWAKISACLRQGHACSKMARYARDPTTGVLVPEPPDMFYRRNLSPIESGCCKPPTSCGYTYVNETFWTTGAGMMVNDMDCTRWSDDQQLLCYQCDSCKAGVLASIRHSWRKVSVINIVVLVILVIVYVIGCAAFRNAKRIDNDEPFGENRITKARPSRFQF</sequence>
<dbReference type="Pfam" id="PF00335">
    <property type="entry name" value="Tetraspanin"/>
    <property type="match status" value="1"/>
</dbReference>
<evidence type="ECO:0000256" key="6">
    <source>
        <dbReference type="SAM" id="Phobius"/>
    </source>
</evidence>
<keyword evidence="8" id="KW-1185">Reference proteome</keyword>
<name>A0AAV8PDT0_ENSVE</name>
<evidence type="ECO:0000313" key="8">
    <source>
        <dbReference type="Proteomes" id="UP001222027"/>
    </source>
</evidence>
<comment type="caution">
    <text evidence="7">The sequence shown here is derived from an EMBL/GenBank/DDBJ whole genome shotgun (WGS) entry which is preliminary data.</text>
</comment>
<keyword evidence="4 6" id="KW-1133">Transmembrane helix</keyword>
<keyword evidence="5 6" id="KW-0472">Membrane</keyword>
<dbReference type="AlphaFoldDB" id="A0AAV8PDT0"/>
<feature type="transmembrane region" description="Helical" evidence="6">
    <location>
        <begin position="292"/>
        <end position="313"/>
    </location>
</feature>
<evidence type="ECO:0000256" key="5">
    <source>
        <dbReference type="ARBA" id="ARBA00023136"/>
    </source>
</evidence>
<proteinExistence type="inferred from homology"/>
<dbReference type="EMBL" id="JAQQAF010000005">
    <property type="protein sequence ID" value="KAJ8483671.1"/>
    <property type="molecule type" value="Genomic_DNA"/>
</dbReference>
<feature type="transmembrane region" description="Helical" evidence="6">
    <location>
        <begin position="123"/>
        <end position="144"/>
    </location>
</feature>
<evidence type="ECO:0000256" key="2">
    <source>
        <dbReference type="ARBA" id="ARBA00006840"/>
    </source>
</evidence>
<evidence type="ECO:0000256" key="1">
    <source>
        <dbReference type="ARBA" id="ARBA00004141"/>
    </source>
</evidence>
<organism evidence="7 8">
    <name type="scientific">Ensete ventricosum</name>
    <name type="common">Abyssinian banana</name>
    <name type="synonym">Musa ensete</name>
    <dbReference type="NCBI Taxonomy" id="4639"/>
    <lineage>
        <taxon>Eukaryota</taxon>
        <taxon>Viridiplantae</taxon>
        <taxon>Streptophyta</taxon>
        <taxon>Embryophyta</taxon>
        <taxon>Tracheophyta</taxon>
        <taxon>Spermatophyta</taxon>
        <taxon>Magnoliopsida</taxon>
        <taxon>Liliopsida</taxon>
        <taxon>Zingiberales</taxon>
        <taxon>Musaceae</taxon>
        <taxon>Ensete</taxon>
    </lineage>
</organism>
<evidence type="ECO:0000256" key="3">
    <source>
        <dbReference type="ARBA" id="ARBA00022692"/>
    </source>
</evidence>
<dbReference type="InterPro" id="IPR044991">
    <property type="entry name" value="TET_plant"/>
</dbReference>
<dbReference type="GO" id="GO:0016020">
    <property type="term" value="C:membrane"/>
    <property type="evidence" value="ECO:0007669"/>
    <property type="project" value="UniProtKB-SubCell"/>
</dbReference>
<gene>
    <name evidence="7" type="ORF">OPV22_016156</name>
</gene>
<protein>
    <recommendedName>
        <fullName evidence="9">Tetraspanin</fullName>
    </recommendedName>
</protein>
<comment type="subcellular location">
    <subcellularLocation>
        <location evidence="1">Membrane</location>
        <topology evidence="1">Multi-pass membrane protein</topology>
    </subcellularLocation>
</comment>
<evidence type="ECO:0000256" key="4">
    <source>
        <dbReference type="ARBA" id="ARBA00022989"/>
    </source>
</evidence>
<keyword evidence="3 6" id="KW-0812">Transmembrane</keyword>
<accession>A0AAV8PDT0</accession>
<evidence type="ECO:0008006" key="9">
    <source>
        <dbReference type="Google" id="ProtNLM"/>
    </source>
</evidence>
<reference evidence="7 8" key="1">
    <citation type="submission" date="2022-12" db="EMBL/GenBank/DDBJ databases">
        <title>Chromosome-scale assembly of the Ensete ventricosum genome.</title>
        <authorList>
            <person name="Dussert Y."/>
            <person name="Stocks J."/>
            <person name="Wendawek A."/>
            <person name="Woldeyes F."/>
            <person name="Nichols R.A."/>
            <person name="Borrell J.S."/>
        </authorList>
    </citation>
    <scope>NUCLEOTIDE SEQUENCE [LARGE SCALE GENOMIC DNA]</scope>
    <source>
        <strain evidence="8">cv. Maze</strain>
        <tissue evidence="7">Seeds</tissue>
    </source>
</reference>